<feature type="compositionally biased region" description="Basic residues" evidence="4">
    <location>
        <begin position="815"/>
        <end position="827"/>
    </location>
</feature>
<dbReference type="AlphaFoldDB" id="R0FDP7"/>
<feature type="region of interest" description="Disordered" evidence="4">
    <location>
        <begin position="482"/>
        <end position="550"/>
    </location>
</feature>
<proteinExistence type="predicted"/>
<evidence type="ECO:0000256" key="2">
    <source>
        <dbReference type="ARBA" id="ARBA00022553"/>
    </source>
</evidence>
<dbReference type="GO" id="GO:0006364">
    <property type="term" value="P:rRNA processing"/>
    <property type="evidence" value="ECO:0007669"/>
    <property type="project" value="InterPro"/>
</dbReference>
<reference evidence="6" key="1">
    <citation type="journal article" date="2013" name="Nat. Genet.">
        <title>The Capsella rubella genome and the genomic consequences of rapid mating system evolution.</title>
        <authorList>
            <person name="Slotte T."/>
            <person name="Hazzouri K.M."/>
            <person name="Agren J.A."/>
            <person name="Koenig D."/>
            <person name="Maumus F."/>
            <person name="Guo Y.L."/>
            <person name="Steige K."/>
            <person name="Platts A.E."/>
            <person name="Escobar J.S."/>
            <person name="Newman L.K."/>
            <person name="Wang W."/>
            <person name="Mandakova T."/>
            <person name="Vello E."/>
            <person name="Smith L.M."/>
            <person name="Henz S.R."/>
            <person name="Steffen J."/>
            <person name="Takuno S."/>
            <person name="Brandvain Y."/>
            <person name="Coop G."/>
            <person name="Andolfatto P."/>
            <person name="Hu T.T."/>
            <person name="Blanchette M."/>
            <person name="Clark R.M."/>
            <person name="Quesneville H."/>
            <person name="Nordborg M."/>
            <person name="Gaut B.S."/>
            <person name="Lysak M.A."/>
            <person name="Jenkins J."/>
            <person name="Grimwood J."/>
            <person name="Chapman J."/>
            <person name="Prochnik S."/>
            <person name="Shu S."/>
            <person name="Rokhsar D."/>
            <person name="Schmutz J."/>
            <person name="Weigel D."/>
            <person name="Wright S.I."/>
        </authorList>
    </citation>
    <scope>NUCLEOTIDE SEQUENCE [LARGE SCALE GENOMIC DNA]</scope>
    <source>
        <strain evidence="6">cv. Monte Gargano</strain>
    </source>
</reference>
<name>R0FDP7_9BRAS</name>
<dbReference type="GO" id="GO:0032040">
    <property type="term" value="C:small-subunit processome"/>
    <property type="evidence" value="ECO:0007669"/>
    <property type="project" value="InterPro"/>
</dbReference>
<comment type="subcellular location">
    <subcellularLocation>
        <location evidence="1">Nucleus</location>
        <location evidence="1">Nucleolus</location>
    </subcellularLocation>
</comment>
<dbReference type="STRING" id="81985.R0FDP7"/>
<keyword evidence="2" id="KW-0597">Phosphoprotein</keyword>
<feature type="region of interest" description="Disordered" evidence="4">
    <location>
        <begin position="85"/>
        <end position="105"/>
    </location>
</feature>
<dbReference type="Proteomes" id="UP000029121">
    <property type="component" value="Unassembled WGS sequence"/>
</dbReference>
<dbReference type="EMBL" id="KB870810">
    <property type="protein sequence ID" value="EOA19971.1"/>
    <property type="molecule type" value="Genomic_DNA"/>
</dbReference>
<feature type="region of interest" description="Disordered" evidence="4">
    <location>
        <begin position="800"/>
        <end position="827"/>
    </location>
</feature>
<dbReference type="eggNOG" id="KOG2172">
    <property type="taxonomic scope" value="Eukaryota"/>
</dbReference>
<evidence type="ECO:0000313" key="6">
    <source>
        <dbReference type="Proteomes" id="UP000029121"/>
    </source>
</evidence>
<feature type="compositionally biased region" description="Acidic residues" evidence="4">
    <location>
        <begin position="85"/>
        <end position="104"/>
    </location>
</feature>
<dbReference type="Pfam" id="PF04615">
    <property type="entry name" value="Utp14"/>
    <property type="match status" value="1"/>
</dbReference>
<feature type="region of interest" description="Disordered" evidence="4">
    <location>
        <begin position="1"/>
        <end position="28"/>
    </location>
</feature>
<sequence length="827" mass="94347">MRGEERKHSFKNLANEKKRRSGPHLPNSLLKTIAHETRPLHFGDRACSADIDSDDCDLYEYEEGVAEEESKKNHRYDRVNNYEFELPEDFEDENVESEDDDDDDDRHRRMLQAITGMPSAAFQGESKKKHVLFTEPYPESEFNPTRDVLEGKSLITMEDLLEPLQGKPGYSQLSERVFRMRKDIQSLVHAPLPMPEQERLERGAVKRLVDEVFSKWVSQVKRKREATTVYFNQDVNVGYSTVGAIASKFQPRTEFEMKMASLLGDHEIWEADKEDGAMLLELNEVSMEDHIKKHNHIAKMRSMLFRVDLKSKRIKKIKSKIYHRLKNKDLKKSGVGAIMDPAMAKEEAKKQEIRRVEERMTLKHKNTGRWPKRMVRLGLNRKYDGTRAAISEQLQINATLSRKMNSKKDESSSDESDAELDDGSDQDTCKLIAKAKEKTLKAVEDDEVPISGAMALPFMTRAVEKKNEEAKEEAKRAVEEYEELGNSVGAENSRKSTNVGGRRVFGGETPKGSKKESDNFFDNSGSSDNDTEDNDLEAVKDNASPARNTETIMETEKLDDVTRNSASKTTFDVALFASGYWKKMTGCKDAESKTASKTHVPISQSQDKKVSNLYITTESSDDDSESEAEQMVDGILRGCSKGTKEIPCQAELVSRAFAGDDVVGEFDKDKQEVLNQEVPEPEKPIRVPGWGQWTSIQNKRGLPQCMFREHEDDKKRREEALEKRKDGRLRHVIISEKVYKKAEKLHTKSLPFPYTSNEVFEHSMRMPIGPEFNPTTIVGDLNRPEVVKKAGVIIKPVKFEEVDPNETVDEEHPHSHQKRKNKKPKKG</sequence>
<feature type="region of interest" description="Disordered" evidence="4">
    <location>
        <begin position="401"/>
        <end position="425"/>
    </location>
</feature>
<dbReference type="PANTHER" id="PTHR14150">
    <property type="entry name" value="U3 SMALL NUCLEOLAR RNA-ASSOCIATED PROTEIN 14"/>
    <property type="match status" value="1"/>
</dbReference>
<dbReference type="InterPro" id="IPR006709">
    <property type="entry name" value="SSU_processome_Utp14"/>
</dbReference>
<protein>
    <submittedName>
        <fullName evidence="5">Uncharacterized protein</fullName>
    </submittedName>
</protein>
<evidence type="ECO:0000256" key="1">
    <source>
        <dbReference type="ARBA" id="ARBA00004604"/>
    </source>
</evidence>
<keyword evidence="6" id="KW-1185">Reference proteome</keyword>
<organism evidence="5 6">
    <name type="scientific">Capsella rubella</name>
    <dbReference type="NCBI Taxonomy" id="81985"/>
    <lineage>
        <taxon>Eukaryota</taxon>
        <taxon>Viridiplantae</taxon>
        <taxon>Streptophyta</taxon>
        <taxon>Embryophyta</taxon>
        <taxon>Tracheophyta</taxon>
        <taxon>Spermatophyta</taxon>
        <taxon>Magnoliopsida</taxon>
        <taxon>eudicotyledons</taxon>
        <taxon>Gunneridae</taxon>
        <taxon>Pentapetalae</taxon>
        <taxon>rosids</taxon>
        <taxon>malvids</taxon>
        <taxon>Brassicales</taxon>
        <taxon>Brassicaceae</taxon>
        <taxon>Camelineae</taxon>
        <taxon>Capsella</taxon>
    </lineage>
</organism>
<evidence type="ECO:0000256" key="3">
    <source>
        <dbReference type="ARBA" id="ARBA00023242"/>
    </source>
</evidence>
<evidence type="ECO:0000313" key="5">
    <source>
        <dbReference type="EMBL" id="EOA19971.1"/>
    </source>
</evidence>
<gene>
    <name evidence="5" type="ORF">CARUB_v10000231mg</name>
</gene>
<feature type="compositionally biased region" description="Acidic residues" evidence="4">
    <location>
        <begin position="412"/>
        <end position="425"/>
    </location>
</feature>
<dbReference type="PANTHER" id="PTHR14150:SF12">
    <property type="entry name" value="U3 SMALL NUCLEOLAR RNA-ASSOCIATED PROTEIN 14 HOMOLOG A"/>
    <property type="match status" value="1"/>
</dbReference>
<evidence type="ECO:0000256" key="4">
    <source>
        <dbReference type="SAM" id="MobiDB-lite"/>
    </source>
</evidence>
<keyword evidence="3" id="KW-0539">Nucleus</keyword>
<accession>R0FDP7</accession>